<evidence type="ECO:0000313" key="8">
    <source>
        <dbReference type="Proteomes" id="UP001275084"/>
    </source>
</evidence>
<comment type="similarity">
    <text evidence="2">Belongs to the oxygen-dependent FAD-linked oxidoreductase family.</text>
</comment>
<dbReference type="EMBL" id="JAUIQD010000004">
    <property type="protein sequence ID" value="KAK3353275.1"/>
    <property type="molecule type" value="Genomic_DNA"/>
</dbReference>
<dbReference type="PROSITE" id="PS51387">
    <property type="entry name" value="FAD_PCMH"/>
    <property type="match status" value="1"/>
</dbReference>
<accession>A0AAJ0MEA3</accession>
<dbReference type="InterPro" id="IPR007173">
    <property type="entry name" value="ALO_C"/>
</dbReference>
<proteinExistence type="inferred from homology"/>
<evidence type="ECO:0000256" key="3">
    <source>
        <dbReference type="ARBA" id="ARBA00013136"/>
    </source>
</evidence>
<evidence type="ECO:0000313" key="7">
    <source>
        <dbReference type="EMBL" id="KAK3353275.1"/>
    </source>
</evidence>
<evidence type="ECO:0000256" key="4">
    <source>
        <dbReference type="ARBA" id="ARBA00023002"/>
    </source>
</evidence>
<dbReference type="Pfam" id="PF04030">
    <property type="entry name" value="ALO"/>
    <property type="match status" value="1"/>
</dbReference>
<protein>
    <recommendedName>
        <fullName evidence="3">D-arabinono-1,4-lactone oxidase</fullName>
        <ecNumber evidence="3">1.1.3.37</ecNumber>
    </recommendedName>
    <alternativeName>
        <fullName evidence="5">L-galactono-gamma-lactone oxidase</fullName>
    </alternativeName>
</protein>
<dbReference type="Gene3D" id="3.30.43.10">
    <property type="entry name" value="Uridine Diphospho-n-acetylenolpyruvylglucosamine Reductase, domain 2"/>
    <property type="match status" value="1"/>
</dbReference>
<dbReference type="InterPro" id="IPR006093">
    <property type="entry name" value="Oxy_OxRdtase_FAD_BS"/>
</dbReference>
<keyword evidence="8" id="KW-1185">Reference proteome</keyword>
<evidence type="ECO:0000256" key="2">
    <source>
        <dbReference type="ARBA" id="ARBA00005466"/>
    </source>
</evidence>
<dbReference type="PIRSF" id="PIRSF000136">
    <property type="entry name" value="LGO_GLO"/>
    <property type="match status" value="1"/>
</dbReference>
<dbReference type="InterPro" id="IPR006094">
    <property type="entry name" value="Oxid_FAD_bind_N"/>
</dbReference>
<organism evidence="7 8">
    <name type="scientific">Lasiosphaeria hispida</name>
    <dbReference type="NCBI Taxonomy" id="260671"/>
    <lineage>
        <taxon>Eukaryota</taxon>
        <taxon>Fungi</taxon>
        <taxon>Dikarya</taxon>
        <taxon>Ascomycota</taxon>
        <taxon>Pezizomycotina</taxon>
        <taxon>Sordariomycetes</taxon>
        <taxon>Sordariomycetidae</taxon>
        <taxon>Sordariales</taxon>
        <taxon>Lasiosphaeriaceae</taxon>
        <taxon>Lasiosphaeria</taxon>
    </lineage>
</organism>
<dbReference type="Gene3D" id="3.30.70.2520">
    <property type="match status" value="1"/>
</dbReference>
<dbReference type="Pfam" id="PF01565">
    <property type="entry name" value="FAD_binding_4"/>
    <property type="match status" value="1"/>
</dbReference>
<dbReference type="PANTHER" id="PTHR43762">
    <property type="entry name" value="L-GULONOLACTONE OXIDASE"/>
    <property type="match status" value="1"/>
</dbReference>
<comment type="pathway">
    <text evidence="1">Cofactor biosynthesis; D-erythroascorbate biosynthesis; dehydro-D-arabinono-1,4-lactone from D-arabinose: step 2/2.</text>
</comment>
<name>A0AAJ0MEA3_9PEZI</name>
<sequence>MSSIFCCLKRKPARAHADGSSTDNNPDEVGADQFISDTFQRLVADPNDQDQQQKLSTQFSTHPAAVFTTLREQAAQLLPSLGPQPTTVSSLANPPLPDTSPDWTNSIGTQRCTPLRKTKPQSLADLVSTITAARASNHRVRAVGSGHAFSDVARTDGAVLINPVLLNDVRPVDAGALREGVDATTLVRVQAGITVRSLKVELENRGLALVNMGGYDGQTISGTLSTGTHGSGIGFGPLASFARAVVLVAESGVVYWVEPERGITEPGRWAGSVDGVAAVLKQDDEWFRAVQVAMGCLGVVYEYVLEVTEAFAVRELRSSTTWKEVREELKPELWAPVPPVVSAVDHFELVLNPYNRWFRNACVKVERTRLPGNTPSSGQRQDWLSALLEQVAIQKAPDLVAFLTNVPFISPLVIDQAIMTLVYKEPYIDKSYNVFSLGAANEIKGMALELHCDAKQCVPTIDKLLDVFQEQALRYMWYMAGPLGIRFVAPSDAFLAPEAGRMTCTIELAMLVGLKTGEDLARHVKERMCTKDGSSVRVHWGLDLDFATGEDLRAWYPDFGRWYEVYKGLNSTGMFNNKFTDRMGISL</sequence>
<evidence type="ECO:0000256" key="5">
    <source>
        <dbReference type="ARBA" id="ARBA00033418"/>
    </source>
</evidence>
<dbReference type="AlphaFoldDB" id="A0AAJ0MEA3"/>
<feature type="domain" description="FAD-binding PCMH-type" evidence="6">
    <location>
        <begin position="110"/>
        <end position="310"/>
    </location>
</feature>
<evidence type="ECO:0000256" key="1">
    <source>
        <dbReference type="ARBA" id="ARBA00005083"/>
    </source>
</evidence>
<dbReference type="InterPro" id="IPR016166">
    <property type="entry name" value="FAD-bd_PCMH"/>
</dbReference>
<dbReference type="InterPro" id="IPR016167">
    <property type="entry name" value="FAD-bd_PCMH_sub1"/>
</dbReference>
<comment type="caution">
    <text evidence="7">The sequence shown here is derived from an EMBL/GenBank/DDBJ whole genome shotgun (WGS) entry which is preliminary data.</text>
</comment>
<dbReference type="SUPFAM" id="SSF56176">
    <property type="entry name" value="FAD-binding/transporter-associated domain-like"/>
    <property type="match status" value="1"/>
</dbReference>
<keyword evidence="4" id="KW-0560">Oxidoreductase</keyword>
<dbReference type="PROSITE" id="PS00862">
    <property type="entry name" value="OX2_COVAL_FAD"/>
    <property type="match status" value="1"/>
</dbReference>
<evidence type="ECO:0000259" key="6">
    <source>
        <dbReference type="PROSITE" id="PS51387"/>
    </source>
</evidence>
<dbReference type="PANTHER" id="PTHR43762:SF1">
    <property type="entry name" value="D-ARABINONO-1,4-LACTONE OXIDASE"/>
    <property type="match status" value="1"/>
</dbReference>
<dbReference type="Proteomes" id="UP001275084">
    <property type="component" value="Unassembled WGS sequence"/>
</dbReference>
<dbReference type="Gene3D" id="3.30.465.10">
    <property type="match status" value="1"/>
</dbReference>
<dbReference type="EC" id="1.1.3.37" evidence="3"/>
<dbReference type="InterPro" id="IPR036318">
    <property type="entry name" value="FAD-bd_PCMH-like_sf"/>
</dbReference>
<dbReference type="InterPro" id="IPR010031">
    <property type="entry name" value="FAD_lactone_oxidase-like"/>
</dbReference>
<dbReference type="GO" id="GO:0003885">
    <property type="term" value="F:D-arabinono-1,4-lactone oxidase activity"/>
    <property type="evidence" value="ECO:0007669"/>
    <property type="project" value="UniProtKB-EC"/>
</dbReference>
<dbReference type="GO" id="GO:0016020">
    <property type="term" value="C:membrane"/>
    <property type="evidence" value="ECO:0007669"/>
    <property type="project" value="InterPro"/>
</dbReference>
<dbReference type="GO" id="GO:0071949">
    <property type="term" value="F:FAD binding"/>
    <property type="evidence" value="ECO:0007669"/>
    <property type="project" value="InterPro"/>
</dbReference>
<gene>
    <name evidence="7" type="ORF">B0T25DRAFT_207329</name>
</gene>
<reference evidence="7" key="2">
    <citation type="submission" date="2023-06" db="EMBL/GenBank/DDBJ databases">
        <authorList>
            <consortium name="Lawrence Berkeley National Laboratory"/>
            <person name="Haridas S."/>
            <person name="Hensen N."/>
            <person name="Bonometti L."/>
            <person name="Westerberg I."/>
            <person name="Brannstrom I.O."/>
            <person name="Guillou S."/>
            <person name="Cros-Aarteil S."/>
            <person name="Calhoun S."/>
            <person name="Kuo A."/>
            <person name="Mondo S."/>
            <person name="Pangilinan J."/>
            <person name="Riley R."/>
            <person name="Labutti K."/>
            <person name="Andreopoulos B."/>
            <person name="Lipzen A."/>
            <person name="Chen C."/>
            <person name="Yanf M."/>
            <person name="Daum C."/>
            <person name="Ng V."/>
            <person name="Clum A."/>
            <person name="Steindorff A."/>
            <person name="Ohm R."/>
            <person name="Martin F."/>
            <person name="Silar P."/>
            <person name="Natvig D."/>
            <person name="Lalanne C."/>
            <person name="Gautier V."/>
            <person name="Ament-Velasquez S.L."/>
            <person name="Kruys A."/>
            <person name="Hutchinson M.I."/>
            <person name="Powell A.J."/>
            <person name="Barry K."/>
            <person name="Miller A.N."/>
            <person name="Grigoriev I.V."/>
            <person name="Debuchy R."/>
            <person name="Gladieux P."/>
            <person name="Thoren M.H."/>
            <person name="Johannesson H."/>
        </authorList>
    </citation>
    <scope>NUCLEOTIDE SEQUENCE</scope>
    <source>
        <strain evidence="7">CBS 955.72</strain>
    </source>
</reference>
<dbReference type="InterPro" id="IPR016169">
    <property type="entry name" value="FAD-bd_PCMH_sub2"/>
</dbReference>
<reference evidence="7" key="1">
    <citation type="journal article" date="2023" name="Mol. Phylogenet. Evol.">
        <title>Genome-scale phylogeny and comparative genomics of the fungal order Sordariales.</title>
        <authorList>
            <person name="Hensen N."/>
            <person name="Bonometti L."/>
            <person name="Westerberg I."/>
            <person name="Brannstrom I.O."/>
            <person name="Guillou S."/>
            <person name="Cros-Aarteil S."/>
            <person name="Calhoun S."/>
            <person name="Haridas S."/>
            <person name="Kuo A."/>
            <person name="Mondo S."/>
            <person name="Pangilinan J."/>
            <person name="Riley R."/>
            <person name="LaButti K."/>
            <person name="Andreopoulos B."/>
            <person name="Lipzen A."/>
            <person name="Chen C."/>
            <person name="Yan M."/>
            <person name="Daum C."/>
            <person name="Ng V."/>
            <person name="Clum A."/>
            <person name="Steindorff A."/>
            <person name="Ohm R.A."/>
            <person name="Martin F."/>
            <person name="Silar P."/>
            <person name="Natvig D.O."/>
            <person name="Lalanne C."/>
            <person name="Gautier V."/>
            <person name="Ament-Velasquez S.L."/>
            <person name="Kruys A."/>
            <person name="Hutchinson M.I."/>
            <person name="Powell A.J."/>
            <person name="Barry K."/>
            <person name="Miller A.N."/>
            <person name="Grigoriev I.V."/>
            <person name="Debuchy R."/>
            <person name="Gladieux P."/>
            <person name="Hiltunen Thoren M."/>
            <person name="Johannesson H."/>
        </authorList>
    </citation>
    <scope>NUCLEOTIDE SEQUENCE</scope>
    <source>
        <strain evidence="7">CBS 955.72</strain>
    </source>
</reference>